<protein>
    <submittedName>
        <fullName evidence="2">Uncharacterized protein</fullName>
    </submittedName>
</protein>
<feature type="region of interest" description="Disordered" evidence="1">
    <location>
        <begin position="42"/>
        <end position="64"/>
    </location>
</feature>
<dbReference type="Proteomes" id="UP000266340">
    <property type="component" value="Unassembled WGS sequence"/>
</dbReference>
<gene>
    <name evidence="2" type="ORF">D3H35_09115</name>
</gene>
<reference evidence="2 3" key="1">
    <citation type="submission" date="2018-09" db="EMBL/GenBank/DDBJ databases">
        <title>Cohnella cavernae sp. nov., isolated from a karst cave.</title>
        <authorList>
            <person name="Zhu H."/>
        </authorList>
    </citation>
    <scope>NUCLEOTIDE SEQUENCE [LARGE SCALE GENOMIC DNA]</scope>
    <source>
        <strain evidence="2 3">K2E09-144</strain>
    </source>
</reference>
<evidence type="ECO:0000313" key="2">
    <source>
        <dbReference type="EMBL" id="RIE04093.1"/>
    </source>
</evidence>
<dbReference type="OrthoDB" id="2665608at2"/>
<dbReference type="EMBL" id="QXJM01000029">
    <property type="protein sequence ID" value="RIE04093.1"/>
    <property type="molecule type" value="Genomic_DNA"/>
</dbReference>
<dbReference type="AlphaFoldDB" id="A0A398CNA5"/>
<comment type="caution">
    <text evidence="2">The sequence shown here is derived from an EMBL/GenBank/DDBJ whole genome shotgun (WGS) entry which is preliminary data.</text>
</comment>
<keyword evidence="3" id="KW-1185">Reference proteome</keyword>
<feature type="compositionally biased region" description="Acidic residues" evidence="1">
    <location>
        <begin position="43"/>
        <end position="54"/>
    </location>
</feature>
<dbReference type="RefSeq" id="WP_119148764.1">
    <property type="nucleotide sequence ID" value="NZ_JBHSOV010000013.1"/>
</dbReference>
<proteinExistence type="predicted"/>
<evidence type="ECO:0000256" key="1">
    <source>
        <dbReference type="SAM" id="MobiDB-lite"/>
    </source>
</evidence>
<name>A0A398CNA5_9BACL</name>
<organism evidence="2 3">
    <name type="scientific">Cohnella faecalis</name>
    <dbReference type="NCBI Taxonomy" id="2315694"/>
    <lineage>
        <taxon>Bacteria</taxon>
        <taxon>Bacillati</taxon>
        <taxon>Bacillota</taxon>
        <taxon>Bacilli</taxon>
        <taxon>Bacillales</taxon>
        <taxon>Paenibacillaceae</taxon>
        <taxon>Cohnella</taxon>
    </lineage>
</organism>
<evidence type="ECO:0000313" key="3">
    <source>
        <dbReference type="Proteomes" id="UP000266340"/>
    </source>
</evidence>
<accession>A0A398CNA5</accession>
<sequence>MAAILCPWCQSEIPVEEGQGPDKFCPVCDNEIDGYRTLRIGIDEEDEEDEEDGDSVGLVRAEDEEDLSWMQDDELQEKDEALIQFEEAVEELLDEQEVVPECPQCREYMLETGQQIVTAEQFQPRVSKLLASKGGKVLEAPFALTVYLCPSCFAVQHALSESGRDEIVRRMAEEKE</sequence>